<dbReference type="PRINTS" id="PR00344">
    <property type="entry name" value="BCTRLSENSOR"/>
</dbReference>
<keyword evidence="10" id="KW-0067">ATP-binding</keyword>
<evidence type="ECO:0000256" key="11">
    <source>
        <dbReference type="ARBA" id="ARBA00022989"/>
    </source>
</evidence>
<keyword evidence="6" id="KW-0808">Transferase</keyword>
<keyword evidence="7 14" id="KW-0812">Transmembrane</keyword>
<dbReference type="InterPro" id="IPR050398">
    <property type="entry name" value="HssS/ArlS-like"/>
</dbReference>
<dbReference type="GO" id="GO:0016301">
    <property type="term" value="F:kinase activity"/>
    <property type="evidence" value="ECO:0007669"/>
    <property type="project" value="UniProtKB-KW"/>
</dbReference>
<dbReference type="Pfam" id="PF00512">
    <property type="entry name" value="HisKA"/>
    <property type="match status" value="1"/>
</dbReference>
<dbReference type="PANTHER" id="PTHR45528:SF1">
    <property type="entry name" value="SENSOR HISTIDINE KINASE CPXA"/>
    <property type="match status" value="1"/>
</dbReference>
<evidence type="ECO:0000259" key="15">
    <source>
        <dbReference type="PROSITE" id="PS50109"/>
    </source>
</evidence>
<dbReference type="SUPFAM" id="SSF47384">
    <property type="entry name" value="Homodimeric domain of signal transducing histidine kinase"/>
    <property type="match status" value="1"/>
</dbReference>
<evidence type="ECO:0000256" key="3">
    <source>
        <dbReference type="ARBA" id="ARBA00012438"/>
    </source>
</evidence>
<feature type="domain" description="Histidine kinase" evidence="15">
    <location>
        <begin position="341"/>
        <end position="552"/>
    </location>
</feature>
<evidence type="ECO:0000256" key="9">
    <source>
        <dbReference type="ARBA" id="ARBA00022777"/>
    </source>
</evidence>
<dbReference type="Gene3D" id="3.30.565.10">
    <property type="entry name" value="Histidine kinase-like ATPase, C-terminal domain"/>
    <property type="match status" value="1"/>
</dbReference>
<keyword evidence="5" id="KW-0597">Phosphoprotein</keyword>
<evidence type="ECO:0000256" key="8">
    <source>
        <dbReference type="ARBA" id="ARBA00022741"/>
    </source>
</evidence>
<keyword evidence="13 14" id="KW-0472">Membrane</keyword>
<feature type="transmembrane region" description="Helical" evidence="14">
    <location>
        <begin position="12"/>
        <end position="35"/>
    </location>
</feature>
<organism evidence="16 17">
    <name type="scientific">Viridibacillus soli</name>
    <dbReference type="NCBI Taxonomy" id="2798301"/>
    <lineage>
        <taxon>Bacteria</taxon>
        <taxon>Bacillati</taxon>
        <taxon>Bacillota</taxon>
        <taxon>Bacilli</taxon>
        <taxon>Bacillales</taxon>
        <taxon>Caryophanaceae</taxon>
        <taxon>Viridibacillus</taxon>
    </lineage>
</organism>
<dbReference type="RefSeq" id="WP_200750443.1">
    <property type="nucleotide sequence ID" value="NZ_JAEOAH010000051.1"/>
</dbReference>
<comment type="subcellular location">
    <subcellularLocation>
        <location evidence="2">Cell membrane</location>
        <topology evidence="2">Multi-pass membrane protein</topology>
    </subcellularLocation>
</comment>
<comment type="catalytic activity">
    <reaction evidence="1">
        <text>ATP + protein L-histidine = ADP + protein N-phospho-L-histidine.</text>
        <dbReference type="EC" id="2.7.13.3"/>
    </reaction>
</comment>
<dbReference type="EC" id="2.7.13.3" evidence="3"/>
<dbReference type="SMART" id="SM00388">
    <property type="entry name" value="HisKA"/>
    <property type="match status" value="1"/>
</dbReference>
<dbReference type="Pfam" id="PF02518">
    <property type="entry name" value="HATPase_c"/>
    <property type="match status" value="1"/>
</dbReference>
<keyword evidence="8" id="KW-0547">Nucleotide-binding</keyword>
<evidence type="ECO:0000256" key="1">
    <source>
        <dbReference type="ARBA" id="ARBA00000085"/>
    </source>
</evidence>
<evidence type="ECO:0000256" key="13">
    <source>
        <dbReference type="ARBA" id="ARBA00023136"/>
    </source>
</evidence>
<evidence type="ECO:0000256" key="14">
    <source>
        <dbReference type="SAM" id="Phobius"/>
    </source>
</evidence>
<dbReference type="SMART" id="SM00387">
    <property type="entry name" value="HATPase_c"/>
    <property type="match status" value="1"/>
</dbReference>
<dbReference type="InterPro" id="IPR003594">
    <property type="entry name" value="HATPase_dom"/>
</dbReference>
<dbReference type="Gene3D" id="1.10.287.130">
    <property type="match status" value="1"/>
</dbReference>
<name>A0ABS1HCG9_9BACL</name>
<dbReference type="PANTHER" id="PTHR45528">
    <property type="entry name" value="SENSOR HISTIDINE KINASE CPXA"/>
    <property type="match status" value="1"/>
</dbReference>
<dbReference type="InterPro" id="IPR003661">
    <property type="entry name" value="HisK_dim/P_dom"/>
</dbReference>
<evidence type="ECO:0000256" key="10">
    <source>
        <dbReference type="ARBA" id="ARBA00022840"/>
    </source>
</evidence>
<keyword evidence="12" id="KW-0902">Two-component regulatory system</keyword>
<evidence type="ECO:0000313" key="16">
    <source>
        <dbReference type="EMBL" id="MBK3497139.1"/>
    </source>
</evidence>
<dbReference type="InterPro" id="IPR004358">
    <property type="entry name" value="Sig_transdc_His_kin-like_C"/>
</dbReference>
<keyword evidence="11 14" id="KW-1133">Transmembrane helix</keyword>
<dbReference type="InterPro" id="IPR005467">
    <property type="entry name" value="His_kinase_dom"/>
</dbReference>
<comment type="caution">
    <text evidence="16">The sequence shown here is derived from an EMBL/GenBank/DDBJ whole genome shotgun (WGS) entry which is preliminary data.</text>
</comment>
<sequence length="552" mass="63399">MRLSRKMTLRFISYFAVFYILLVIVMMSLLAYAFYKNEKSSIYANLLIMDKMDLEYDVKQEDGKYVLSDKLINSAKRSGGVIHLFDENGQLLASSGKDAKSYSMQRMVDMTKDEQAHIWQFEKDQYLVFEQQNVAATILEIISKEGIQHISNKTKLQIKEAEAIVERYTADGERQQIIFGEKTKEMDPIKILMGSRNFAETRELVASEKLRDGSLLVVRTKNAFYNPSEPFYYNAIKYFLIGTGIFHIILLVIIVIFSAFIGNRFGRPLLYFLKRIEKLAIQDYTQVNDRKLKRKGSDRLKRKYKIFEEVNQSLSQLSTTLAENERKIQQTEKWREDWITGLSHDLKTPLSSIYGYSKMLSSTDYEWSQEDVRKFAGTMQEKAEYMDALIKDLTYTYQLKNNAVVIHKEDVNLNAFLNDYVKNTTSENVKMEQMSSETQILADPILLKRILDNLVGNAVEHTSEGTLIHLELTELGGKVLLRIRDEGQGIPKEELDNLFNRYYRGTNTTSEASGTGLGMAITKQLVEAMDGQIIVGSDSLGTVVTIVFPKIF</sequence>
<accession>A0ABS1HCG9</accession>
<keyword evidence="17" id="KW-1185">Reference proteome</keyword>
<feature type="transmembrane region" description="Helical" evidence="14">
    <location>
        <begin position="238"/>
        <end position="261"/>
    </location>
</feature>
<protein>
    <recommendedName>
        <fullName evidence="3">histidine kinase</fullName>
        <ecNumber evidence="3">2.7.13.3</ecNumber>
    </recommendedName>
</protein>
<dbReference type="PROSITE" id="PS50109">
    <property type="entry name" value="HIS_KIN"/>
    <property type="match status" value="1"/>
</dbReference>
<reference evidence="16 17" key="1">
    <citation type="submission" date="2020-12" db="EMBL/GenBank/DDBJ databases">
        <title>YIM B01967 draft genome.</title>
        <authorList>
            <person name="Yan X."/>
        </authorList>
    </citation>
    <scope>NUCLEOTIDE SEQUENCE [LARGE SCALE GENOMIC DNA]</scope>
    <source>
        <strain evidence="16 17">YIM B01967</strain>
    </source>
</reference>
<dbReference type="Proteomes" id="UP000618943">
    <property type="component" value="Unassembled WGS sequence"/>
</dbReference>
<dbReference type="EMBL" id="JAEOAH010000051">
    <property type="protein sequence ID" value="MBK3497139.1"/>
    <property type="molecule type" value="Genomic_DNA"/>
</dbReference>
<evidence type="ECO:0000256" key="7">
    <source>
        <dbReference type="ARBA" id="ARBA00022692"/>
    </source>
</evidence>
<keyword evidence="9 16" id="KW-0418">Kinase</keyword>
<evidence type="ECO:0000256" key="5">
    <source>
        <dbReference type="ARBA" id="ARBA00022553"/>
    </source>
</evidence>
<evidence type="ECO:0000313" key="17">
    <source>
        <dbReference type="Proteomes" id="UP000618943"/>
    </source>
</evidence>
<evidence type="ECO:0000256" key="4">
    <source>
        <dbReference type="ARBA" id="ARBA00022475"/>
    </source>
</evidence>
<evidence type="ECO:0000256" key="12">
    <source>
        <dbReference type="ARBA" id="ARBA00023012"/>
    </source>
</evidence>
<dbReference type="SUPFAM" id="SSF55874">
    <property type="entry name" value="ATPase domain of HSP90 chaperone/DNA topoisomerase II/histidine kinase"/>
    <property type="match status" value="1"/>
</dbReference>
<dbReference type="InterPro" id="IPR036890">
    <property type="entry name" value="HATPase_C_sf"/>
</dbReference>
<evidence type="ECO:0000256" key="6">
    <source>
        <dbReference type="ARBA" id="ARBA00022679"/>
    </source>
</evidence>
<keyword evidence="4" id="KW-1003">Cell membrane</keyword>
<evidence type="ECO:0000256" key="2">
    <source>
        <dbReference type="ARBA" id="ARBA00004651"/>
    </source>
</evidence>
<proteinExistence type="predicted"/>
<gene>
    <name evidence="16" type="ORF">JFL43_20350</name>
</gene>
<dbReference type="InterPro" id="IPR036097">
    <property type="entry name" value="HisK_dim/P_sf"/>
</dbReference>
<dbReference type="CDD" id="cd00082">
    <property type="entry name" value="HisKA"/>
    <property type="match status" value="1"/>
</dbReference>